<comment type="caution">
    <text evidence="2">The sequence shown here is derived from an EMBL/GenBank/DDBJ whole genome shotgun (WGS) entry which is preliminary data.</text>
</comment>
<dbReference type="EMBL" id="JAUHHV010000005">
    <property type="protein sequence ID" value="KAK1424506.1"/>
    <property type="molecule type" value="Genomic_DNA"/>
</dbReference>
<dbReference type="GO" id="GO:0000774">
    <property type="term" value="F:adenyl-nucleotide exchange factor activity"/>
    <property type="evidence" value="ECO:0007669"/>
    <property type="project" value="TreeGrafter"/>
</dbReference>
<reference evidence="2" key="1">
    <citation type="journal article" date="2023" name="bioRxiv">
        <title>Improved chromosome-level genome assembly for marigold (Tagetes erecta).</title>
        <authorList>
            <person name="Jiang F."/>
            <person name="Yuan L."/>
            <person name="Wang S."/>
            <person name="Wang H."/>
            <person name="Xu D."/>
            <person name="Wang A."/>
            <person name="Fan W."/>
        </authorList>
    </citation>
    <scope>NUCLEOTIDE SEQUENCE</scope>
    <source>
        <strain evidence="2">WSJ</strain>
        <tissue evidence="2">Leaf</tissue>
    </source>
</reference>
<evidence type="ECO:0000313" key="3">
    <source>
        <dbReference type="Proteomes" id="UP001229421"/>
    </source>
</evidence>
<dbReference type="PANTHER" id="PTHR19316:SF32">
    <property type="entry name" value="ARM REPEAT SUPERFAMILY PROTEIN"/>
    <property type="match status" value="1"/>
</dbReference>
<dbReference type="Gene3D" id="1.25.10.10">
    <property type="entry name" value="Leucine-rich Repeat Variant"/>
    <property type="match status" value="1"/>
</dbReference>
<keyword evidence="3" id="KW-1185">Reference proteome</keyword>
<gene>
    <name evidence="2" type="ORF">QVD17_19836</name>
</gene>
<dbReference type="SUPFAM" id="SSF48371">
    <property type="entry name" value="ARM repeat"/>
    <property type="match status" value="1"/>
</dbReference>
<dbReference type="GO" id="GO:0005783">
    <property type="term" value="C:endoplasmic reticulum"/>
    <property type="evidence" value="ECO:0007669"/>
    <property type="project" value="TreeGrafter"/>
</dbReference>
<dbReference type="InterPro" id="IPR016024">
    <property type="entry name" value="ARM-type_fold"/>
</dbReference>
<dbReference type="InterPro" id="IPR050693">
    <property type="entry name" value="Hsp70_NEF-Inhibitors"/>
</dbReference>
<protein>
    <recommendedName>
        <fullName evidence="1">Nucleotide exchange factor Fes1 domain-containing protein</fullName>
    </recommendedName>
</protein>
<organism evidence="2 3">
    <name type="scientific">Tagetes erecta</name>
    <name type="common">African marigold</name>
    <dbReference type="NCBI Taxonomy" id="13708"/>
    <lineage>
        <taxon>Eukaryota</taxon>
        <taxon>Viridiplantae</taxon>
        <taxon>Streptophyta</taxon>
        <taxon>Embryophyta</taxon>
        <taxon>Tracheophyta</taxon>
        <taxon>Spermatophyta</taxon>
        <taxon>Magnoliopsida</taxon>
        <taxon>eudicotyledons</taxon>
        <taxon>Gunneridae</taxon>
        <taxon>Pentapetalae</taxon>
        <taxon>asterids</taxon>
        <taxon>campanulids</taxon>
        <taxon>Asterales</taxon>
        <taxon>Asteraceae</taxon>
        <taxon>Asteroideae</taxon>
        <taxon>Heliantheae alliance</taxon>
        <taxon>Tageteae</taxon>
        <taxon>Tagetes</taxon>
    </lineage>
</organism>
<dbReference type="PANTHER" id="PTHR19316">
    <property type="entry name" value="PROTEIN FOLDING REGULATOR"/>
    <property type="match status" value="1"/>
</dbReference>
<name>A0AAD8KNF2_TARER</name>
<evidence type="ECO:0000313" key="2">
    <source>
        <dbReference type="EMBL" id="KAK1424506.1"/>
    </source>
</evidence>
<dbReference type="Pfam" id="PF08609">
    <property type="entry name" value="Fes1"/>
    <property type="match status" value="1"/>
</dbReference>
<dbReference type="InterPro" id="IPR011989">
    <property type="entry name" value="ARM-like"/>
</dbReference>
<proteinExistence type="predicted"/>
<dbReference type="Proteomes" id="UP001229421">
    <property type="component" value="Unassembled WGS sequence"/>
</dbReference>
<feature type="domain" description="Nucleotide exchange factor Fes1" evidence="1">
    <location>
        <begin position="111"/>
        <end position="202"/>
    </location>
</feature>
<sequence>MSGILTEIVKAIRTPNIRLQIETSRISYRAVARELKPRQLFDRLHIRMGRTILTIALLMMMLIGICRSEPVNNSASGGLLWSSGAGQMVGNAETDESLNDHDEFDGGFPSLDGMLQWAIGHSDPAKLELKAHDVQQLSVDELQKRQMELKELVEKLEMPSDAKLMKIAISDLNNLSLSLVDHHRALEELLVLVEAIDNANDLHKMGGLSVVIRELTNSDSGIRTTCAWIIGKASQNNPVVQEQVLELGALPTLMMMVKSSFIDEAIKALYAVSSIIRNNQNGIELFFSEGGDLVVQGVLSNTTNDVRLHRRSVSLVGDLAEYHLEYSSKSEPSFFSNCALVRPIIDLTTSNDLDLQEKVLVTVKNLLKLKSAEHLVVDGFCGLKGALERMRHQLQQEEDRREYAIDVENLCKEVNLIFLDKLDKVSQVPT</sequence>
<dbReference type="InterPro" id="IPR013918">
    <property type="entry name" value="Nucleotide_exch_fac_Fes1"/>
</dbReference>
<dbReference type="AlphaFoldDB" id="A0AAD8KNF2"/>
<accession>A0AAD8KNF2</accession>
<evidence type="ECO:0000259" key="1">
    <source>
        <dbReference type="Pfam" id="PF08609"/>
    </source>
</evidence>